<accession>A0A5N5UJ82</accession>
<protein>
    <submittedName>
        <fullName evidence="1">Uncharacterized protein</fullName>
    </submittedName>
</protein>
<gene>
    <name evidence="1" type="ORF">DP108_06540</name>
</gene>
<dbReference type="EMBL" id="QMDY01000003">
    <property type="protein sequence ID" value="KAB7518819.1"/>
    <property type="molecule type" value="Genomic_DNA"/>
</dbReference>
<dbReference type="RefSeq" id="WP_152156199.1">
    <property type="nucleotide sequence ID" value="NZ_QMDY01000003.1"/>
</dbReference>
<evidence type="ECO:0000313" key="2">
    <source>
        <dbReference type="Proteomes" id="UP000326207"/>
    </source>
</evidence>
<dbReference type="Proteomes" id="UP000326207">
    <property type="component" value="Unassembled WGS sequence"/>
</dbReference>
<reference evidence="1 2" key="1">
    <citation type="submission" date="2019-10" db="EMBL/GenBank/DDBJ databases">
        <title>Unraveling microbial dark matter from salterns through culturing: the case of the genus Halosegnis.</title>
        <authorList>
            <person name="Duran-Viseras A."/>
            <person name="Andrei A.-S."/>
            <person name="Vera-Gargallo B."/>
            <person name="Ghai R."/>
            <person name="Sanchez-Porro C."/>
            <person name="Ventosa A."/>
        </authorList>
    </citation>
    <scope>NUCLEOTIDE SEQUENCE [LARGE SCALE GENOMIC DNA]</scope>
    <source>
        <strain evidence="1 2">F19-13</strain>
    </source>
</reference>
<name>A0A5N5UJ82_9EURY</name>
<dbReference type="AlphaFoldDB" id="A0A5N5UJ82"/>
<sequence length="82" mass="9238">MDDDEYSWDSDEVSLVGTDTPIQLVQLQYLNGVWQVTASETAGPEYHRPGFTELIGEKYSYETSKLNDAVEKANQFMNNLSG</sequence>
<organism evidence="1 2">
    <name type="scientific">Halosegnis rubeus</name>
    <dbReference type="NCBI Taxonomy" id="2212850"/>
    <lineage>
        <taxon>Archaea</taxon>
        <taxon>Methanobacteriati</taxon>
        <taxon>Methanobacteriota</taxon>
        <taxon>Stenosarchaea group</taxon>
        <taxon>Halobacteria</taxon>
        <taxon>Halobacteriales</taxon>
        <taxon>Natronomonadaceae</taxon>
        <taxon>Halosegnis</taxon>
    </lineage>
</organism>
<evidence type="ECO:0000313" key="1">
    <source>
        <dbReference type="EMBL" id="KAB7518819.1"/>
    </source>
</evidence>
<proteinExistence type="predicted"/>
<comment type="caution">
    <text evidence="1">The sequence shown here is derived from an EMBL/GenBank/DDBJ whole genome shotgun (WGS) entry which is preliminary data.</text>
</comment>